<dbReference type="AlphaFoldDB" id="U9SXJ8"/>
<gene>
    <name evidence="1" type="ORF">GLOINDRAFT_274839</name>
</gene>
<reference evidence="1" key="1">
    <citation type="submission" date="2013-07" db="EMBL/GenBank/DDBJ databases">
        <title>The genome of an arbuscular mycorrhizal fungus provides insights into the evolution of the oldest plant symbiosis.</title>
        <authorList>
            <consortium name="DOE Joint Genome Institute"/>
            <person name="Tisserant E."/>
            <person name="Malbreil M."/>
            <person name="Kuo A."/>
            <person name="Kohler A."/>
            <person name="Symeonidi A."/>
            <person name="Balestrini R."/>
            <person name="Charron P."/>
            <person name="Duensing N."/>
            <person name="Frei-dit-Frey N."/>
            <person name="Gianinazzi-Pearson V."/>
            <person name="Gilbert B."/>
            <person name="Handa Y."/>
            <person name="Hijri M."/>
            <person name="Kaul R."/>
            <person name="Kawaguchi M."/>
            <person name="Krajinski F."/>
            <person name="Lammers P."/>
            <person name="Lapierre D."/>
            <person name="Masclaux F.G."/>
            <person name="Murat C."/>
            <person name="Morin E."/>
            <person name="Ndikumana S."/>
            <person name="Pagni M."/>
            <person name="Petitpierre D."/>
            <person name="Requena N."/>
            <person name="Rosikiewicz P."/>
            <person name="Riley R."/>
            <person name="Saito K."/>
            <person name="San Clemente H."/>
            <person name="Shapiro H."/>
            <person name="van Tuinen D."/>
            <person name="Becard G."/>
            <person name="Bonfante P."/>
            <person name="Paszkowski U."/>
            <person name="Shachar-Hill Y."/>
            <person name="Young J.P."/>
            <person name="Sanders I.R."/>
            <person name="Henrissat B."/>
            <person name="Rensing S.A."/>
            <person name="Grigoriev I.V."/>
            <person name="Corradi N."/>
            <person name="Roux C."/>
            <person name="Martin F."/>
        </authorList>
    </citation>
    <scope>NUCLEOTIDE SEQUENCE</scope>
    <source>
        <strain evidence="1">DAOM 197198</strain>
    </source>
</reference>
<dbReference type="EMBL" id="KI297640">
    <property type="protein sequence ID" value="ERZ99846.1"/>
    <property type="molecule type" value="Genomic_DNA"/>
</dbReference>
<accession>U9SXJ8</accession>
<sequence length="81" mass="9451">MMDLRLVLAMFSWITPEANNLMPELCYILQIQLILLLFLLHLLGIVQLFSYNYIDCISLVMIIQVLKKQLLAQKKTSQLLL</sequence>
<evidence type="ECO:0000313" key="1">
    <source>
        <dbReference type="EMBL" id="ERZ99846.1"/>
    </source>
</evidence>
<name>U9SXJ8_RHIID</name>
<dbReference type="HOGENOM" id="CLU_2575106_0_0_1"/>
<organism evidence="1">
    <name type="scientific">Rhizophagus irregularis (strain DAOM 181602 / DAOM 197198 / MUCL 43194)</name>
    <name type="common">Arbuscular mycorrhizal fungus</name>
    <name type="synonym">Glomus intraradices</name>
    <dbReference type="NCBI Taxonomy" id="747089"/>
    <lineage>
        <taxon>Eukaryota</taxon>
        <taxon>Fungi</taxon>
        <taxon>Fungi incertae sedis</taxon>
        <taxon>Mucoromycota</taxon>
        <taxon>Glomeromycotina</taxon>
        <taxon>Glomeromycetes</taxon>
        <taxon>Glomerales</taxon>
        <taxon>Glomeraceae</taxon>
        <taxon>Rhizophagus</taxon>
    </lineage>
</organism>
<protein>
    <submittedName>
        <fullName evidence="1">Uncharacterized protein</fullName>
    </submittedName>
</protein>
<proteinExistence type="predicted"/>